<dbReference type="EMBL" id="JBHUDM010000003">
    <property type="protein sequence ID" value="MFD1642585.1"/>
    <property type="molecule type" value="Genomic_DNA"/>
</dbReference>
<evidence type="ECO:0000313" key="2">
    <source>
        <dbReference type="Proteomes" id="UP001597052"/>
    </source>
</evidence>
<dbReference type="Proteomes" id="UP001597052">
    <property type="component" value="Unassembled WGS sequence"/>
</dbReference>
<organism evidence="1 2">
    <name type="scientific">Halohasta litorea</name>
    <dbReference type="NCBI Taxonomy" id="869891"/>
    <lineage>
        <taxon>Archaea</taxon>
        <taxon>Methanobacteriati</taxon>
        <taxon>Methanobacteriota</taxon>
        <taxon>Stenosarchaea group</taxon>
        <taxon>Halobacteria</taxon>
        <taxon>Halobacteriales</taxon>
        <taxon>Haloferacaceae</taxon>
        <taxon>Halohasta</taxon>
    </lineage>
</organism>
<name>A0ABD6D8H3_9EURY</name>
<gene>
    <name evidence="1" type="ORF">ACFSBW_11950</name>
</gene>
<evidence type="ECO:0000313" key="1">
    <source>
        <dbReference type="EMBL" id="MFD1642585.1"/>
    </source>
</evidence>
<dbReference type="RefSeq" id="WP_256395984.1">
    <property type="nucleotide sequence ID" value="NZ_JANHDJ010000003.1"/>
</dbReference>
<comment type="caution">
    <text evidence="1">The sequence shown here is derived from an EMBL/GenBank/DDBJ whole genome shotgun (WGS) entry which is preliminary data.</text>
</comment>
<sequence>MIDDTHCELCSRPTDGAVCRRCGTIVCRMHFDAELRFCAECAARAKPTGRRGDTFHL</sequence>
<accession>A0ABD6D8H3</accession>
<dbReference type="AlphaFoldDB" id="A0ABD6D8H3"/>
<keyword evidence="2" id="KW-1185">Reference proteome</keyword>
<evidence type="ECO:0008006" key="3">
    <source>
        <dbReference type="Google" id="ProtNLM"/>
    </source>
</evidence>
<reference evidence="1 2" key="1">
    <citation type="journal article" date="2019" name="Int. J. Syst. Evol. Microbiol.">
        <title>The Global Catalogue of Microorganisms (GCM) 10K type strain sequencing project: providing services to taxonomists for standard genome sequencing and annotation.</title>
        <authorList>
            <consortium name="The Broad Institute Genomics Platform"/>
            <consortium name="The Broad Institute Genome Sequencing Center for Infectious Disease"/>
            <person name="Wu L."/>
            <person name="Ma J."/>
        </authorList>
    </citation>
    <scope>NUCLEOTIDE SEQUENCE [LARGE SCALE GENOMIC DNA]</scope>
    <source>
        <strain evidence="1 2">CGMCC 1.10593</strain>
    </source>
</reference>
<proteinExistence type="predicted"/>
<protein>
    <recommendedName>
        <fullName evidence="3">HIT zinc finger</fullName>
    </recommendedName>
</protein>